<reference evidence="2 3" key="1">
    <citation type="submission" date="2020-02" db="EMBL/GenBank/DDBJ databases">
        <authorList>
            <person name="Ma Q."/>
            <person name="Huang Y."/>
            <person name="Song X."/>
            <person name="Pei D."/>
        </authorList>
    </citation>
    <scope>NUCLEOTIDE SEQUENCE [LARGE SCALE GENOMIC DNA]</scope>
    <source>
        <strain evidence="2">Sxm20200214</strain>
        <tissue evidence="2">Leaf</tissue>
    </source>
</reference>
<sequence length="104" mass="11712">MMDSSPAPEIKQATRTEGQNASAKTTCRKRARDSSYSSTRKTRRPAKEIENNTAMATNDSTRHWDVSKPRIESRRRARGRRPHEPLLSSQHAAVENRAAVPLTV</sequence>
<evidence type="ECO:0000313" key="2">
    <source>
        <dbReference type="EMBL" id="KAG2307411.1"/>
    </source>
</evidence>
<evidence type="ECO:0000313" key="3">
    <source>
        <dbReference type="Proteomes" id="UP000886595"/>
    </source>
</evidence>
<feature type="region of interest" description="Disordered" evidence="1">
    <location>
        <begin position="1"/>
        <end position="104"/>
    </location>
</feature>
<keyword evidence="3" id="KW-1185">Reference proteome</keyword>
<name>A0A8X7VA65_BRACI</name>
<feature type="compositionally biased region" description="Basic and acidic residues" evidence="1">
    <location>
        <begin position="60"/>
        <end position="74"/>
    </location>
</feature>
<gene>
    <name evidence="2" type="ORF">Bca52824_027159</name>
</gene>
<comment type="caution">
    <text evidence="2">The sequence shown here is derived from an EMBL/GenBank/DDBJ whole genome shotgun (WGS) entry which is preliminary data.</text>
</comment>
<dbReference type="AlphaFoldDB" id="A0A8X7VA65"/>
<dbReference type="EMBL" id="JAAMPC010000006">
    <property type="protein sequence ID" value="KAG2307411.1"/>
    <property type="molecule type" value="Genomic_DNA"/>
</dbReference>
<proteinExistence type="predicted"/>
<dbReference type="Proteomes" id="UP000886595">
    <property type="component" value="Unassembled WGS sequence"/>
</dbReference>
<protein>
    <submittedName>
        <fullName evidence="2">Uncharacterized protein</fullName>
    </submittedName>
</protein>
<organism evidence="2 3">
    <name type="scientific">Brassica carinata</name>
    <name type="common">Ethiopian mustard</name>
    <name type="synonym">Abyssinian cabbage</name>
    <dbReference type="NCBI Taxonomy" id="52824"/>
    <lineage>
        <taxon>Eukaryota</taxon>
        <taxon>Viridiplantae</taxon>
        <taxon>Streptophyta</taxon>
        <taxon>Embryophyta</taxon>
        <taxon>Tracheophyta</taxon>
        <taxon>Spermatophyta</taxon>
        <taxon>Magnoliopsida</taxon>
        <taxon>eudicotyledons</taxon>
        <taxon>Gunneridae</taxon>
        <taxon>Pentapetalae</taxon>
        <taxon>rosids</taxon>
        <taxon>malvids</taxon>
        <taxon>Brassicales</taxon>
        <taxon>Brassicaceae</taxon>
        <taxon>Brassiceae</taxon>
        <taxon>Brassica</taxon>
    </lineage>
</organism>
<feature type="compositionally biased region" description="Polar residues" evidence="1">
    <location>
        <begin position="13"/>
        <end position="25"/>
    </location>
</feature>
<accession>A0A8X7VA65</accession>
<evidence type="ECO:0000256" key="1">
    <source>
        <dbReference type="SAM" id="MobiDB-lite"/>
    </source>
</evidence>